<sequence>MKLSLLLTGLATMGFAIPAIAAPAPTPDGAALYKQRCQMCHGAPPATTKLAPGLVGVVGRRAASADFPYSAALKASGLVWTAAQLDTFLAAPAKAVPGTRMVIGVPDAAQRRAVIAYLAMLKRR</sequence>
<dbReference type="RefSeq" id="WP_304537050.1">
    <property type="nucleotide sequence ID" value="NZ_JAUQOM010000010.1"/>
</dbReference>
<evidence type="ECO:0000256" key="6">
    <source>
        <dbReference type="PROSITE-ProRule" id="PRU00433"/>
    </source>
</evidence>
<feature type="signal peptide" evidence="7">
    <location>
        <begin position="1"/>
        <end position="21"/>
    </location>
</feature>
<dbReference type="InterPro" id="IPR009056">
    <property type="entry name" value="Cyt_c-like_dom"/>
</dbReference>
<evidence type="ECO:0000313" key="9">
    <source>
        <dbReference type="EMBL" id="MDO7836630.1"/>
    </source>
</evidence>
<evidence type="ECO:0000259" key="8">
    <source>
        <dbReference type="PROSITE" id="PS51007"/>
    </source>
</evidence>
<evidence type="ECO:0000256" key="7">
    <source>
        <dbReference type="SAM" id="SignalP"/>
    </source>
</evidence>
<protein>
    <submittedName>
        <fullName evidence="9">C-type cytochrome</fullName>
    </submittedName>
</protein>
<proteinExistence type="predicted"/>
<keyword evidence="1" id="KW-0813">Transport</keyword>
<gene>
    <name evidence="9" type="ORF">Q4610_16410</name>
</gene>
<organism evidence="9 10">
    <name type="scientific">Sphingobium cyanobacteriorum</name>
    <dbReference type="NCBI Taxonomy" id="3063954"/>
    <lineage>
        <taxon>Bacteria</taxon>
        <taxon>Pseudomonadati</taxon>
        <taxon>Pseudomonadota</taxon>
        <taxon>Alphaproteobacteria</taxon>
        <taxon>Sphingomonadales</taxon>
        <taxon>Sphingomonadaceae</taxon>
        <taxon>Sphingobium</taxon>
    </lineage>
</organism>
<dbReference type="PROSITE" id="PS51007">
    <property type="entry name" value="CYTC"/>
    <property type="match status" value="1"/>
</dbReference>
<feature type="domain" description="Cytochrome c" evidence="8">
    <location>
        <begin position="24"/>
        <end position="122"/>
    </location>
</feature>
<evidence type="ECO:0000256" key="5">
    <source>
        <dbReference type="ARBA" id="ARBA00023004"/>
    </source>
</evidence>
<reference evidence="9" key="1">
    <citation type="submission" date="2023-07" db="EMBL/GenBank/DDBJ databases">
        <title>Bacterial whole genome sequence for Sphingobium sp. HBC34.</title>
        <authorList>
            <person name="Le V."/>
            <person name="Ko S.-R."/>
            <person name="Ahn C.-Y."/>
            <person name="Oh H.-M."/>
        </authorList>
    </citation>
    <scope>NUCLEOTIDE SEQUENCE</scope>
    <source>
        <strain evidence="9">HBC34</strain>
    </source>
</reference>
<dbReference type="Gene3D" id="1.10.760.10">
    <property type="entry name" value="Cytochrome c-like domain"/>
    <property type="match status" value="1"/>
</dbReference>
<dbReference type="Pfam" id="PF00034">
    <property type="entry name" value="Cytochrom_C"/>
    <property type="match status" value="1"/>
</dbReference>
<dbReference type="Proteomes" id="UP001176471">
    <property type="component" value="Unassembled WGS sequence"/>
</dbReference>
<dbReference type="InterPro" id="IPR002327">
    <property type="entry name" value="Cyt_c_1A/1B"/>
</dbReference>
<dbReference type="SUPFAM" id="SSF46626">
    <property type="entry name" value="Cytochrome c"/>
    <property type="match status" value="1"/>
</dbReference>
<keyword evidence="10" id="KW-1185">Reference proteome</keyword>
<evidence type="ECO:0000256" key="3">
    <source>
        <dbReference type="ARBA" id="ARBA00022723"/>
    </source>
</evidence>
<accession>A0ABT8ZQ35</accession>
<keyword evidence="4" id="KW-0249">Electron transport</keyword>
<evidence type="ECO:0000313" key="10">
    <source>
        <dbReference type="Proteomes" id="UP001176471"/>
    </source>
</evidence>
<evidence type="ECO:0000256" key="1">
    <source>
        <dbReference type="ARBA" id="ARBA00022448"/>
    </source>
</evidence>
<feature type="chain" id="PRO_5045211671" evidence="7">
    <location>
        <begin position="22"/>
        <end position="124"/>
    </location>
</feature>
<comment type="caution">
    <text evidence="9">The sequence shown here is derived from an EMBL/GenBank/DDBJ whole genome shotgun (WGS) entry which is preliminary data.</text>
</comment>
<keyword evidence="2 6" id="KW-0349">Heme</keyword>
<keyword evidence="7" id="KW-0732">Signal</keyword>
<name>A0ABT8ZQ35_9SPHN</name>
<evidence type="ECO:0000256" key="4">
    <source>
        <dbReference type="ARBA" id="ARBA00022982"/>
    </source>
</evidence>
<dbReference type="PRINTS" id="PR00604">
    <property type="entry name" value="CYTCHRMECIAB"/>
</dbReference>
<evidence type="ECO:0000256" key="2">
    <source>
        <dbReference type="ARBA" id="ARBA00022617"/>
    </source>
</evidence>
<keyword evidence="5 6" id="KW-0408">Iron</keyword>
<dbReference type="PANTHER" id="PTHR11961">
    <property type="entry name" value="CYTOCHROME C"/>
    <property type="match status" value="1"/>
</dbReference>
<dbReference type="EMBL" id="JAUQOM010000010">
    <property type="protein sequence ID" value="MDO7836630.1"/>
    <property type="molecule type" value="Genomic_DNA"/>
</dbReference>
<keyword evidence="3 6" id="KW-0479">Metal-binding</keyword>
<dbReference type="InterPro" id="IPR036909">
    <property type="entry name" value="Cyt_c-like_dom_sf"/>
</dbReference>